<evidence type="ECO:0000313" key="11">
    <source>
        <dbReference type="Proteomes" id="UP000248924"/>
    </source>
</evidence>
<dbReference type="InterPro" id="IPR005616">
    <property type="entry name" value="CcmH/CycL/Ccl2/NrfF_N"/>
</dbReference>
<dbReference type="GO" id="GO:0046872">
    <property type="term" value="F:metal ion binding"/>
    <property type="evidence" value="ECO:0007669"/>
    <property type="project" value="UniProtKB-KW"/>
</dbReference>
<reference evidence="10 11" key="1">
    <citation type="submission" date="2018-01" db="EMBL/GenBank/DDBJ databases">
        <title>Draft genome sequence of Jishengella sp. NA12.</title>
        <authorList>
            <person name="Sahin N."/>
            <person name="Ay H."/>
            <person name="Saygin H."/>
        </authorList>
    </citation>
    <scope>NUCLEOTIDE SEQUENCE [LARGE SCALE GENOMIC DNA]</scope>
    <source>
        <strain evidence="10 11">NA12</strain>
    </source>
</reference>
<evidence type="ECO:0000256" key="3">
    <source>
        <dbReference type="ARBA" id="ARBA00022723"/>
    </source>
</evidence>
<keyword evidence="3 7" id="KW-0479">Metal-binding</keyword>
<dbReference type="EMBL" id="POTY01000004">
    <property type="protein sequence ID" value="PZG24071.1"/>
    <property type="molecule type" value="Genomic_DNA"/>
</dbReference>
<evidence type="ECO:0000256" key="6">
    <source>
        <dbReference type="ARBA" id="ARBA00023004"/>
    </source>
</evidence>
<feature type="transmembrane region" description="Helical" evidence="7">
    <location>
        <begin position="146"/>
        <end position="167"/>
    </location>
</feature>
<evidence type="ECO:0000256" key="4">
    <source>
        <dbReference type="ARBA" id="ARBA00022729"/>
    </source>
</evidence>
<keyword evidence="7" id="KW-0472">Membrane</keyword>
<dbReference type="Gene3D" id="1.10.8.640">
    <property type="entry name" value="Cytochrome C biogenesis protein"/>
    <property type="match status" value="1"/>
</dbReference>
<keyword evidence="7" id="KW-1133">Transmembrane helix</keyword>
<keyword evidence="7" id="KW-0812">Transmembrane</keyword>
<keyword evidence="5" id="KW-0201">Cytochrome c-type biogenesis</keyword>
<feature type="region of interest" description="Disordered" evidence="8">
    <location>
        <begin position="1"/>
        <end position="44"/>
    </location>
</feature>
<dbReference type="InterPro" id="IPR051263">
    <property type="entry name" value="C-type_cytochrome_biogenesis"/>
</dbReference>
<dbReference type="Proteomes" id="UP000248924">
    <property type="component" value="Unassembled WGS sequence"/>
</dbReference>
<accession>A0A2W2EMX2</accession>
<evidence type="ECO:0000256" key="1">
    <source>
        <dbReference type="ARBA" id="ARBA00010342"/>
    </source>
</evidence>
<dbReference type="Pfam" id="PF14559">
    <property type="entry name" value="TPR_19"/>
    <property type="match status" value="1"/>
</dbReference>
<feature type="transmembrane region" description="Helical" evidence="7">
    <location>
        <begin position="194"/>
        <end position="214"/>
    </location>
</feature>
<feature type="domain" description="CcmH/CycL/Ccl2/NrfF N-terminal" evidence="9">
    <location>
        <begin position="78"/>
        <end position="177"/>
    </location>
</feature>
<keyword evidence="4 7" id="KW-0732">Signal</keyword>
<comment type="similarity">
    <text evidence="1 7">Belongs to the CcmH/CycL/Ccl2/NrfF family.</text>
</comment>
<name>A0A2W2EMX2_9ACTN</name>
<dbReference type="SUPFAM" id="SSF48452">
    <property type="entry name" value="TPR-like"/>
    <property type="match status" value="1"/>
</dbReference>
<dbReference type="GO" id="GO:0005886">
    <property type="term" value="C:plasma membrane"/>
    <property type="evidence" value="ECO:0007669"/>
    <property type="project" value="TreeGrafter"/>
</dbReference>
<protein>
    <recommendedName>
        <fullName evidence="7">Cytochrome c-type biogenesis protein</fullName>
    </recommendedName>
</protein>
<dbReference type="PANTHER" id="PTHR47870">
    <property type="entry name" value="CYTOCHROME C-TYPE BIOGENESIS PROTEIN CCMH"/>
    <property type="match status" value="1"/>
</dbReference>
<feature type="transmembrane region" description="Helical" evidence="7">
    <location>
        <begin position="49"/>
        <end position="70"/>
    </location>
</feature>
<dbReference type="PANTHER" id="PTHR47870:SF1">
    <property type="entry name" value="CYTOCHROME C-TYPE BIOGENESIS PROTEIN CCMH"/>
    <property type="match status" value="1"/>
</dbReference>
<keyword evidence="11" id="KW-1185">Reference proteome</keyword>
<evidence type="ECO:0000256" key="2">
    <source>
        <dbReference type="ARBA" id="ARBA00022617"/>
    </source>
</evidence>
<dbReference type="CDD" id="cd16378">
    <property type="entry name" value="CcmH_N"/>
    <property type="match status" value="1"/>
</dbReference>
<sequence length="340" mass="35225">MGRAGRTGDLPGGPGRADRRAPAGGGDPAVAGGPGGPAARSDVNGRRRLVTLTAAVLLALSVAGLARSVAPGPPSDPTQAVATELRCPACQGESVADSSSPIAVSMRQVITDQLAEGRSPAEIRRWFVQRYGDEVLAQPPLRGTALLLWVVPAVVLLGVGAAALRTLRPRHRPVQRRPSTTDAAPPGGRSARRAWWWAAGGLVALVSTVAVAAGQLARPVADAPAADPAVVAVQLAHDLEGQQRYAAAAEMYREALRDRPDDAIRLRLAFALLRAGDAAAAERTAREVLDHVPDSPDGLLVAGLAQRLTRPEEAPATLRRFLSVAPGHPAGPEVSRLLGS</sequence>
<evidence type="ECO:0000313" key="10">
    <source>
        <dbReference type="EMBL" id="PZG24071.1"/>
    </source>
</evidence>
<evidence type="ECO:0000256" key="7">
    <source>
        <dbReference type="RuleBase" id="RU364112"/>
    </source>
</evidence>
<evidence type="ECO:0000256" key="5">
    <source>
        <dbReference type="ARBA" id="ARBA00022748"/>
    </source>
</evidence>
<gene>
    <name evidence="10" type="ORF">C1I95_01655</name>
</gene>
<comment type="caution">
    <text evidence="10">The sequence shown here is derived from an EMBL/GenBank/DDBJ whole genome shotgun (WGS) entry which is preliminary data.</text>
</comment>
<organism evidence="10 11">
    <name type="scientific">Micromonospora craterilacus</name>
    <dbReference type="NCBI Taxonomy" id="1655439"/>
    <lineage>
        <taxon>Bacteria</taxon>
        <taxon>Bacillati</taxon>
        <taxon>Actinomycetota</taxon>
        <taxon>Actinomycetes</taxon>
        <taxon>Micromonosporales</taxon>
        <taxon>Micromonosporaceae</taxon>
        <taxon>Micromonospora</taxon>
    </lineage>
</organism>
<evidence type="ECO:0000259" key="9">
    <source>
        <dbReference type="Pfam" id="PF03918"/>
    </source>
</evidence>
<comment type="function">
    <text evidence="7">Possible subunit of a heme lyase.</text>
</comment>
<proteinExistence type="inferred from homology"/>
<keyword evidence="2 7" id="KW-0349">Heme</keyword>
<feature type="compositionally biased region" description="Gly residues" evidence="8">
    <location>
        <begin position="23"/>
        <end position="36"/>
    </location>
</feature>
<dbReference type="Gene3D" id="1.25.40.10">
    <property type="entry name" value="Tetratricopeptide repeat domain"/>
    <property type="match status" value="1"/>
</dbReference>
<keyword evidence="6 7" id="KW-0408">Iron</keyword>
<dbReference type="InterPro" id="IPR038297">
    <property type="entry name" value="CcmH/CycL/NrfF/Ccl2_sf"/>
</dbReference>
<dbReference type="InterPro" id="IPR011990">
    <property type="entry name" value="TPR-like_helical_dom_sf"/>
</dbReference>
<comment type="caution">
    <text evidence="7">Lacks conserved residue(s) required for the propagation of feature annotation.</text>
</comment>
<dbReference type="GO" id="GO:0017004">
    <property type="term" value="P:cytochrome complex assembly"/>
    <property type="evidence" value="ECO:0007669"/>
    <property type="project" value="UniProtKB-KW"/>
</dbReference>
<dbReference type="Pfam" id="PF03918">
    <property type="entry name" value="CcmH"/>
    <property type="match status" value="1"/>
</dbReference>
<evidence type="ECO:0000256" key="8">
    <source>
        <dbReference type="SAM" id="MobiDB-lite"/>
    </source>
</evidence>
<dbReference type="AlphaFoldDB" id="A0A2W2EMX2"/>